<dbReference type="PANTHER" id="PTHR37031:SF2">
    <property type="entry name" value="PHOD-LIKE PHOSPHATASE METALLOPHOSPHATASE DOMAIN-CONTAINING PROTEIN"/>
    <property type="match status" value="1"/>
</dbReference>
<feature type="region of interest" description="Disordered" evidence="1">
    <location>
        <begin position="503"/>
        <end position="529"/>
    </location>
</feature>
<dbReference type="AlphaFoldDB" id="A0A6J4RFL7"/>
<dbReference type="SUPFAM" id="SSF56300">
    <property type="entry name" value="Metallo-dependent phosphatases"/>
    <property type="match status" value="1"/>
</dbReference>
<evidence type="ECO:0000259" key="3">
    <source>
        <dbReference type="Pfam" id="PF25077"/>
    </source>
</evidence>
<reference evidence="4" key="1">
    <citation type="submission" date="2020-02" db="EMBL/GenBank/DDBJ databases">
        <authorList>
            <person name="Meier V. D."/>
        </authorList>
    </citation>
    <scope>NUCLEOTIDE SEQUENCE</scope>
    <source>
        <strain evidence="4">AVDCRST_MAG05</strain>
    </source>
</reference>
<organism evidence="4">
    <name type="scientific">uncultured Rubrobacteraceae bacterium</name>
    <dbReference type="NCBI Taxonomy" id="349277"/>
    <lineage>
        <taxon>Bacteria</taxon>
        <taxon>Bacillati</taxon>
        <taxon>Actinomycetota</taxon>
        <taxon>Rubrobacteria</taxon>
        <taxon>Rubrobacterales</taxon>
        <taxon>Rubrobacteraceae</taxon>
        <taxon>environmental samples</taxon>
    </lineage>
</organism>
<feature type="domain" description="DUF7800" evidence="3">
    <location>
        <begin position="14"/>
        <end position="97"/>
    </location>
</feature>
<evidence type="ECO:0000256" key="1">
    <source>
        <dbReference type="SAM" id="MobiDB-lite"/>
    </source>
</evidence>
<dbReference type="InterPro" id="IPR056702">
    <property type="entry name" value="DUF7800"/>
</dbReference>
<proteinExistence type="predicted"/>
<dbReference type="Pfam" id="PF25077">
    <property type="entry name" value="DUF7800"/>
    <property type="match status" value="1"/>
</dbReference>
<dbReference type="InterPro" id="IPR029052">
    <property type="entry name" value="Metallo-depent_PP-like"/>
</dbReference>
<sequence>MGDTGASGSAAARMPELVLGPLLRHAGATDATVWVETDGRCEVEVLGCSSPTFQVGDHHYALVHVTGLEPGTAREYGVRLDGTTVWPELGSPFPPSVVKTRDEDGAVKLAFGSCRISAPHERPYTLDLSEDARGLGVDALYAMATRLKNGTPEELPDALVLLGDQIYAHKPPFDTLEFVRSRRDTGRAPGEAVADFVEYARLYRDAWGDPAIRWLLSTVPSAMVFDDHEVGDDWNVSAAWVEEIRHQPYWNDQIAGGHVSYLVYQHLGNLAPEELENNDLYSRIREADDAWPLLREAAHQAHRDSTVARWSYARDLGNVRLLVVDSRGGRVLEEGHRSMVDEDEWAWIEEKATGGFDHLLLGTSLPLMLGPGMHHLQAWNERVCSGAWGRRAARWAENLRRSEDLDHWASFHDSFEQMVELVRDVATGRRGEPPSTVLVLSGDVHHGYLAEADFRKTKTPSRVYQAVCSPLRNSLPGEKSRLQSVAWSGATALAARLLSGLASSPRCTSRKNGATGASARGSSRRRRRG</sequence>
<feature type="domain" description="PhoD-like phosphatase metallophosphatase" evidence="2">
    <location>
        <begin position="154"/>
        <end position="242"/>
    </location>
</feature>
<dbReference type="InterPro" id="IPR018946">
    <property type="entry name" value="PhoD-like_MPP"/>
</dbReference>
<gene>
    <name evidence="4" type="ORF">AVDCRST_MAG05-207</name>
</gene>
<protein>
    <submittedName>
        <fullName evidence="4">Phosphodiesterase/alkaline phosphatase D</fullName>
    </submittedName>
</protein>
<dbReference type="Pfam" id="PF09423">
    <property type="entry name" value="PhoD"/>
    <property type="match status" value="1"/>
</dbReference>
<name>A0A6J4RFL7_9ACTN</name>
<evidence type="ECO:0000313" key="4">
    <source>
        <dbReference type="EMBL" id="CAA9467534.1"/>
    </source>
</evidence>
<dbReference type="PANTHER" id="PTHR37031">
    <property type="entry name" value="METALLOPHOSPHATASE BINDING DOMAIN PROTEIN"/>
    <property type="match status" value="1"/>
</dbReference>
<dbReference type="EMBL" id="CADCVM010000029">
    <property type="protein sequence ID" value="CAA9467534.1"/>
    <property type="molecule type" value="Genomic_DNA"/>
</dbReference>
<dbReference type="CDD" id="cd07389">
    <property type="entry name" value="MPP_PhoD"/>
    <property type="match status" value="1"/>
</dbReference>
<dbReference type="Gene3D" id="3.60.21.70">
    <property type="entry name" value="PhoD-like phosphatase"/>
    <property type="match status" value="1"/>
</dbReference>
<accession>A0A6J4RFL7</accession>
<evidence type="ECO:0000259" key="2">
    <source>
        <dbReference type="Pfam" id="PF09423"/>
    </source>
</evidence>
<dbReference type="InterPro" id="IPR038607">
    <property type="entry name" value="PhoD-like_sf"/>
</dbReference>